<keyword evidence="2" id="KW-1185">Reference proteome</keyword>
<accession>A0AAV4TUC7</accession>
<name>A0AAV4TUC7_CAEEX</name>
<organism evidence="1 2">
    <name type="scientific">Caerostris extrusa</name>
    <name type="common">Bark spider</name>
    <name type="synonym">Caerostris bankana</name>
    <dbReference type="NCBI Taxonomy" id="172846"/>
    <lineage>
        <taxon>Eukaryota</taxon>
        <taxon>Metazoa</taxon>
        <taxon>Ecdysozoa</taxon>
        <taxon>Arthropoda</taxon>
        <taxon>Chelicerata</taxon>
        <taxon>Arachnida</taxon>
        <taxon>Araneae</taxon>
        <taxon>Araneomorphae</taxon>
        <taxon>Entelegynae</taxon>
        <taxon>Araneoidea</taxon>
        <taxon>Araneidae</taxon>
        <taxon>Caerostris</taxon>
    </lineage>
</organism>
<proteinExistence type="predicted"/>
<dbReference type="EMBL" id="BPLR01011722">
    <property type="protein sequence ID" value="GIY48530.1"/>
    <property type="molecule type" value="Genomic_DNA"/>
</dbReference>
<comment type="caution">
    <text evidence="1">The sequence shown here is derived from an EMBL/GenBank/DDBJ whole genome shotgun (WGS) entry which is preliminary data.</text>
</comment>
<gene>
    <name evidence="1" type="ORF">CEXT_497821</name>
</gene>
<sequence length="254" mass="28440">MTNPAFVKLISKGNISSDTTAKSLEGISRYVGENSSKAQGDSKYRDDESSFVKLISRGTYHQALQQNHWKGSVDMSQGILCSIFELSKVYSTVYYCPSWGILLATAIVKPRHRKEWGNYIRSGNFRKLYSTVYYCPPGGVLLAVTIAKPRHRKEAQRRSPKAIRKIATTNPPFVKLISRGTYHQTLQQNHWKGSVDMSKGVYSEEGQRRSPKAIRRIATMNPSFVKLISRGNISPDTTAKSLEGISRYVGGNSL</sequence>
<evidence type="ECO:0000313" key="2">
    <source>
        <dbReference type="Proteomes" id="UP001054945"/>
    </source>
</evidence>
<protein>
    <submittedName>
        <fullName evidence="1">Uncharacterized protein</fullName>
    </submittedName>
</protein>
<evidence type="ECO:0000313" key="1">
    <source>
        <dbReference type="EMBL" id="GIY48530.1"/>
    </source>
</evidence>
<reference evidence="1 2" key="1">
    <citation type="submission" date="2021-06" db="EMBL/GenBank/DDBJ databases">
        <title>Caerostris extrusa draft genome.</title>
        <authorList>
            <person name="Kono N."/>
            <person name="Arakawa K."/>
        </authorList>
    </citation>
    <scope>NUCLEOTIDE SEQUENCE [LARGE SCALE GENOMIC DNA]</scope>
</reference>
<dbReference type="Proteomes" id="UP001054945">
    <property type="component" value="Unassembled WGS sequence"/>
</dbReference>
<dbReference type="AlphaFoldDB" id="A0AAV4TUC7"/>